<dbReference type="Gene3D" id="3.30.365.10">
    <property type="entry name" value="Aldehyde oxidase/xanthine dehydrogenase, molybdopterin binding domain"/>
    <property type="match status" value="4"/>
</dbReference>
<dbReference type="eggNOG" id="COG1529">
    <property type="taxonomic scope" value="Bacteria"/>
</dbReference>
<dbReference type="PROSITE" id="PS51318">
    <property type="entry name" value="TAT"/>
    <property type="match status" value="1"/>
</dbReference>
<protein>
    <submittedName>
        <fullName evidence="2">Isoquinoline 1-oxidoreductase, beta subunit</fullName>
        <ecNumber evidence="2">1.3.99.16</ecNumber>
    </submittedName>
</protein>
<dbReference type="SUPFAM" id="SSF54665">
    <property type="entry name" value="CO dehydrogenase molybdoprotein N-domain-like"/>
    <property type="match status" value="1"/>
</dbReference>
<dbReference type="SMART" id="SM01008">
    <property type="entry name" value="Ald_Xan_dh_C"/>
    <property type="match status" value="1"/>
</dbReference>
<dbReference type="PANTHER" id="PTHR47495">
    <property type="entry name" value="ALDEHYDE DEHYDROGENASE"/>
    <property type="match status" value="1"/>
</dbReference>
<dbReference type="NCBIfam" id="TIGR01409">
    <property type="entry name" value="TAT_signal_seq"/>
    <property type="match status" value="1"/>
</dbReference>
<dbReference type="SUPFAM" id="SSF56003">
    <property type="entry name" value="Molybdenum cofactor-binding domain"/>
    <property type="match status" value="2"/>
</dbReference>
<dbReference type="PANTHER" id="PTHR47495:SF3">
    <property type="entry name" value="BLR6219 PROTEIN"/>
    <property type="match status" value="1"/>
</dbReference>
<keyword evidence="3" id="KW-1185">Reference proteome</keyword>
<dbReference type="PIRSF" id="PIRSF036389">
    <property type="entry name" value="IOR_B"/>
    <property type="match status" value="1"/>
</dbReference>
<accession>I2GGG0</accession>
<dbReference type="InterPro" id="IPR037165">
    <property type="entry name" value="AldOxase/xan_DH_Mopterin-bd_sf"/>
</dbReference>
<feature type="domain" description="Aldehyde oxidase/xanthine dehydrogenase a/b hammerhead" evidence="1">
    <location>
        <begin position="207"/>
        <end position="308"/>
    </location>
</feature>
<dbReference type="GO" id="GO:0047121">
    <property type="term" value="F:isoquinoline 1-oxidoreductase activity"/>
    <property type="evidence" value="ECO:0007669"/>
    <property type="project" value="UniProtKB-EC"/>
</dbReference>
<dbReference type="Proteomes" id="UP000009309">
    <property type="component" value="Unassembled WGS sequence"/>
</dbReference>
<dbReference type="InterPro" id="IPR036856">
    <property type="entry name" value="Ald_Oxase/Xan_DH_a/b_sf"/>
</dbReference>
<evidence type="ECO:0000313" key="3">
    <source>
        <dbReference type="Proteomes" id="UP000009309"/>
    </source>
</evidence>
<dbReference type="EMBL" id="CAIT01000006">
    <property type="protein sequence ID" value="CCH52985.1"/>
    <property type="molecule type" value="Genomic_DNA"/>
</dbReference>
<proteinExistence type="predicted"/>
<dbReference type="Gene3D" id="3.90.1170.50">
    <property type="entry name" value="Aldehyde oxidase/xanthine dehydrogenase, a/b hammerhead"/>
    <property type="match status" value="1"/>
</dbReference>
<sequence length="731" mass="80892">MSDKAIPRREFIRLSGLAGGWFGLSICLPSTASASVVNEPDGSFSPDVFVEIGRDNTIIFNLPKQEMGQGISTGLSMIFADELGADLDRMIIRQADYDPRFGNVVQGVTGGSNSMRACWQPLREAAARVRELFISVAAERWQVEPTSCQAENSFVIHRPTGQRVSFGALIEQAAQKPAPAEARLKDPAEYRYIGKPLGNIRNRNVVLGQMRYGIDQGVPGMVHAVITRCPFFRGHLRHYDDSAARNVPGVIDVVEIKPIRKAVKLSPDDNNPTTYPYTIAAGIAVVATSTWAAMQGRNALILDWDSGPFGNVSSQTLAEQLRAAEQESGEELFRYGSVDQTVAQANRIIEAQYDTQFQAHAIMEPLNAVAHVKNSQCEVWVGHQYGRRVAEEAATFLNLPVDQVTVHILPSGGAFGRRWEADFALEAVIISSQIGKPVKVTWTREDEIQHDYYHAYERDHHRAGVDAQGNLLVWDLKRYTFDFFAGWSWNPYRYGVPASRMQAVLLESPLQTGSWRSVDSHRETFARECFVDELAHALGKDPLAYRLDLLSKPLLVPVGIDNPDNWLKRAEDERRKTRQILELVAQKAGWGSRKGLGIAVTNYCAQVVEVALENGKLRVKKVTAAMDCGRVINPSLVRGQVEGSIIWGLQAVLYGGITLIEGRVQQSNFHDYKMIRMSESPPIDVHLVDSQEPPTGTGEPGVPALAPALLNAIFALTGQRIRQIPMGTDLF</sequence>
<dbReference type="EC" id="1.3.99.16" evidence="2"/>
<dbReference type="OrthoDB" id="605889at2"/>
<comment type="caution">
    <text evidence="2">The sequence shown here is derived from an EMBL/GenBank/DDBJ whole genome shotgun (WGS) entry which is preliminary data.</text>
</comment>
<evidence type="ECO:0000313" key="2">
    <source>
        <dbReference type="EMBL" id="CCH52985.1"/>
    </source>
</evidence>
<name>I2GGG0_9BACT</name>
<dbReference type="InterPro" id="IPR046867">
    <property type="entry name" value="AldOxase/xan_DH_MoCoBD2"/>
</dbReference>
<dbReference type="Pfam" id="PF02738">
    <property type="entry name" value="MoCoBD_1"/>
    <property type="match status" value="1"/>
</dbReference>
<dbReference type="Pfam" id="PF20256">
    <property type="entry name" value="MoCoBD_2"/>
    <property type="match status" value="2"/>
</dbReference>
<dbReference type="InterPro" id="IPR000674">
    <property type="entry name" value="Ald_Oxase/Xan_DH_a/b"/>
</dbReference>
<dbReference type="STRING" id="1185876.BN8_02035"/>
<keyword evidence="2" id="KW-0560">Oxidoreductase</keyword>
<dbReference type="RefSeq" id="WP_009281569.1">
    <property type="nucleotide sequence ID" value="NZ_CAIT01000006.1"/>
</dbReference>
<gene>
    <name evidence="2" type="ORF">BN8_02035</name>
</gene>
<dbReference type="InterPro" id="IPR008274">
    <property type="entry name" value="AldOxase/xan_DH_MoCoBD1"/>
</dbReference>
<dbReference type="InterPro" id="IPR052516">
    <property type="entry name" value="N-heterocyclic_Hydroxylase"/>
</dbReference>
<reference evidence="2 3" key="1">
    <citation type="journal article" date="2012" name="J. Bacteriol.">
        <title>Genome Sequence of the Filamentous Bacterium Fibrisoma limi BUZ 3T.</title>
        <authorList>
            <person name="Filippini M."/>
            <person name="Qi W."/>
            <person name="Jaenicke S."/>
            <person name="Goesmann A."/>
            <person name="Smits T.H."/>
            <person name="Bagheri H.C."/>
        </authorList>
    </citation>
    <scope>NUCLEOTIDE SEQUENCE [LARGE SCALE GENOMIC DNA]</scope>
    <source>
        <strain evidence="3">BUZ 3T</strain>
    </source>
</reference>
<dbReference type="InterPro" id="IPR006311">
    <property type="entry name" value="TAT_signal"/>
</dbReference>
<evidence type="ECO:0000259" key="1">
    <source>
        <dbReference type="SMART" id="SM01008"/>
    </source>
</evidence>
<dbReference type="AlphaFoldDB" id="I2GGG0"/>
<dbReference type="InterPro" id="IPR012368">
    <property type="entry name" value="OxRdtase_Mopterin-bd_su_IorB"/>
</dbReference>
<dbReference type="InterPro" id="IPR019546">
    <property type="entry name" value="TAT_signal_bac_arc"/>
</dbReference>
<organism evidence="2 3">
    <name type="scientific">Fibrisoma limi BUZ 3</name>
    <dbReference type="NCBI Taxonomy" id="1185876"/>
    <lineage>
        <taxon>Bacteria</taxon>
        <taxon>Pseudomonadati</taxon>
        <taxon>Bacteroidota</taxon>
        <taxon>Cytophagia</taxon>
        <taxon>Cytophagales</taxon>
        <taxon>Spirosomataceae</taxon>
        <taxon>Fibrisoma</taxon>
    </lineage>
</organism>